<protein>
    <submittedName>
        <fullName evidence="1">Uncharacterized protein</fullName>
    </submittedName>
</protein>
<dbReference type="AlphaFoldDB" id="A0A0F9VHH1"/>
<reference evidence="1" key="1">
    <citation type="journal article" date="2015" name="Nature">
        <title>Complex archaea that bridge the gap between prokaryotes and eukaryotes.</title>
        <authorList>
            <person name="Spang A."/>
            <person name="Saw J.H."/>
            <person name="Jorgensen S.L."/>
            <person name="Zaremba-Niedzwiedzka K."/>
            <person name="Martijn J."/>
            <person name="Lind A.E."/>
            <person name="van Eijk R."/>
            <person name="Schleper C."/>
            <person name="Guy L."/>
            <person name="Ettema T.J."/>
        </authorList>
    </citation>
    <scope>NUCLEOTIDE SEQUENCE</scope>
</reference>
<accession>A0A0F9VHH1</accession>
<proteinExistence type="predicted"/>
<comment type="caution">
    <text evidence="1">The sequence shown here is derived from an EMBL/GenBank/DDBJ whole genome shotgun (WGS) entry which is preliminary data.</text>
</comment>
<gene>
    <name evidence="1" type="ORF">LCGC14_0094290</name>
</gene>
<organism evidence="1">
    <name type="scientific">marine sediment metagenome</name>
    <dbReference type="NCBI Taxonomy" id="412755"/>
    <lineage>
        <taxon>unclassified sequences</taxon>
        <taxon>metagenomes</taxon>
        <taxon>ecological metagenomes</taxon>
    </lineage>
</organism>
<name>A0A0F9VHH1_9ZZZZ</name>
<sequence>MPQDRFYFILTVMTPEVDTPYEIVAGHHLQKATAEQIERIKPLLDAFAPGPPLDPQIKDMIQPSRYEFNCVEKRDSAGTSTTLAYEGLPKGDWRYWIISFEGPNSEATDLGYALSLMAHDIELGFHLLEGGFAYQPLEMSTFLGDAARRSYLPRTVSKEDLDLAAHCYAKLKELPKKYKHIVRGFRRFKSLRCLPSYSELVTIGLFSIIESLLTHAPKTTEGSDSLTHQLKYKIPLVRRRCTRTVDNQKFFGSLNEEKLWKKLYGYRSQIVHGETGTVASGDKQILKGKDNIDCFLREIVKLLLIQALEEPVLMTDLKEC</sequence>
<evidence type="ECO:0000313" key="1">
    <source>
        <dbReference type="EMBL" id="KKO03505.1"/>
    </source>
</evidence>
<dbReference type="EMBL" id="LAZR01000026">
    <property type="protein sequence ID" value="KKO03505.1"/>
    <property type="molecule type" value="Genomic_DNA"/>
</dbReference>